<dbReference type="PANTHER" id="PTHR44196:SF1">
    <property type="entry name" value="DEHYDROGENASE_REDUCTASE SDR FAMILY MEMBER 7B"/>
    <property type="match status" value="1"/>
</dbReference>
<accession>A0A2P4UJT6</accession>
<dbReference type="Pfam" id="PF00106">
    <property type="entry name" value="adh_short"/>
    <property type="match status" value="1"/>
</dbReference>
<dbReference type="PANTHER" id="PTHR44196">
    <property type="entry name" value="DEHYDROGENASE/REDUCTASE SDR FAMILY MEMBER 7B"/>
    <property type="match status" value="1"/>
</dbReference>
<organism evidence="4 5">
    <name type="scientific">Actinomadura rubteroloni</name>
    <dbReference type="NCBI Taxonomy" id="1926885"/>
    <lineage>
        <taxon>Bacteria</taxon>
        <taxon>Bacillati</taxon>
        <taxon>Actinomycetota</taxon>
        <taxon>Actinomycetes</taxon>
        <taxon>Streptosporangiales</taxon>
        <taxon>Thermomonosporaceae</taxon>
        <taxon>Actinomadura</taxon>
    </lineage>
</organism>
<dbReference type="GO" id="GO:0016491">
    <property type="term" value="F:oxidoreductase activity"/>
    <property type="evidence" value="ECO:0007669"/>
    <property type="project" value="UniProtKB-KW"/>
</dbReference>
<name>A0A2P4UJT6_9ACTN</name>
<dbReference type="EMBL" id="MTBP01000002">
    <property type="protein sequence ID" value="POM25278.1"/>
    <property type="molecule type" value="Genomic_DNA"/>
</dbReference>
<gene>
    <name evidence="4" type="primary">acr1_3</name>
    <name evidence="4" type="ORF">BTM25_39220</name>
</gene>
<keyword evidence="5" id="KW-1185">Reference proteome</keyword>
<reference evidence="4 5" key="1">
    <citation type="journal article" date="2017" name="Chemistry">
        <title>Isolation, Biosynthesis and Chemical Modifications of Rubterolones A-F: Rare Tropolone Alkaloids from Actinomadura sp. 5-2.</title>
        <authorList>
            <person name="Guo H."/>
            <person name="Benndorf R."/>
            <person name="Leichnitz D."/>
            <person name="Klassen J.L."/>
            <person name="Vollmers J."/>
            <person name="Gorls H."/>
            <person name="Steinacker M."/>
            <person name="Weigel C."/>
            <person name="Dahse H.M."/>
            <person name="Kaster A.K."/>
            <person name="de Beer Z.W."/>
            <person name="Poulsen M."/>
            <person name="Beemelmanns C."/>
        </authorList>
    </citation>
    <scope>NUCLEOTIDE SEQUENCE [LARGE SCALE GENOMIC DNA]</scope>
    <source>
        <strain evidence="4 5">5-2</strain>
    </source>
</reference>
<dbReference type="RefSeq" id="WP_168212163.1">
    <property type="nucleotide sequence ID" value="NZ_MTBP01000002.1"/>
</dbReference>
<evidence type="ECO:0000256" key="2">
    <source>
        <dbReference type="ARBA" id="ARBA00023002"/>
    </source>
</evidence>
<proteinExistence type="inferred from homology"/>
<dbReference type="InterPro" id="IPR036291">
    <property type="entry name" value="NAD(P)-bd_dom_sf"/>
</dbReference>
<dbReference type="EC" id="1.2.1.-" evidence="4"/>
<dbReference type="SUPFAM" id="SSF51735">
    <property type="entry name" value="NAD(P)-binding Rossmann-fold domains"/>
    <property type="match status" value="1"/>
</dbReference>
<dbReference type="PRINTS" id="PR00081">
    <property type="entry name" value="GDHRDH"/>
</dbReference>
<evidence type="ECO:0000313" key="4">
    <source>
        <dbReference type="EMBL" id="POM25278.1"/>
    </source>
</evidence>
<dbReference type="Gene3D" id="3.40.50.720">
    <property type="entry name" value="NAD(P)-binding Rossmann-like Domain"/>
    <property type="match status" value="1"/>
</dbReference>
<evidence type="ECO:0000313" key="5">
    <source>
        <dbReference type="Proteomes" id="UP000242367"/>
    </source>
</evidence>
<keyword evidence="2 4" id="KW-0560">Oxidoreductase</keyword>
<evidence type="ECO:0000256" key="1">
    <source>
        <dbReference type="ARBA" id="ARBA00006484"/>
    </source>
</evidence>
<protein>
    <submittedName>
        <fullName evidence="4">Fatty acyl-CoA reductase</fullName>
        <ecNumber evidence="4">1.2.1.-</ecNumber>
    </submittedName>
</protein>
<dbReference type="InterPro" id="IPR002347">
    <property type="entry name" value="SDR_fam"/>
</dbReference>
<comment type="caution">
    <text evidence="4">The sequence shown here is derived from an EMBL/GenBank/DDBJ whole genome shotgun (WGS) entry which is preliminary data.</text>
</comment>
<sequence length="280" mass="28856">MEIKGRRVLVTGASSGIGWETARAFAAAGAEVVAVARRRERLAVLERLLDGAATVLVADLAEPGAVERVAAEAGTVDVLVNNAGSEAGGAVWAVGDRAEARQMFEVDLWAPLALIARLVPGMVARGTGAVVNMTSIRQLVAWPGLGHSAAAKAALAQATETLRMELDGTGVGVVEVIPGPVDTAALGASRLLPGFVDLLDGLFGTGTPEGLAAEIVAAVRDGHDRVLYPPAVRSAYDDPAGTRATLATAARERAGTTGDLVVGHDHPLVRDAKEAWERTR</sequence>
<dbReference type="AlphaFoldDB" id="A0A2P4UJT6"/>
<dbReference type="PRINTS" id="PR00080">
    <property type="entry name" value="SDRFAMILY"/>
</dbReference>
<evidence type="ECO:0000256" key="3">
    <source>
        <dbReference type="RuleBase" id="RU000363"/>
    </source>
</evidence>
<dbReference type="GO" id="GO:0016020">
    <property type="term" value="C:membrane"/>
    <property type="evidence" value="ECO:0007669"/>
    <property type="project" value="TreeGrafter"/>
</dbReference>
<dbReference type="Proteomes" id="UP000242367">
    <property type="component" value="Unassembled WGS sequence"/>
</dbReference>
<comment type="similarity">
    <text evidence="1 3">Belongs to the short-chain dehydrogenases/reductases (SDR) family.</text>
</comment>